<dbReference type="InterPro" id="IPR002110">
    <property type="entry name" value="Ankyrin_rpt"/>
</dbReference>
<dbReference type="Pfam" id="PF12796">
    <property type="entry name" value="Ank_2"/>
    <property type="match status" value="4"/>
</dbReference>
<dbReference type="PROSITE" id="PS50088">
    <property type="entry name" value="ANK_REPEAT"/>
    <property type="match status" value="1"/>
</dbReference>
<keyword evidence="5" id="KW-1185">Reference proteome</keyword>
<comment type="caution">
    <text evidence="4">The sequence shown here is derived from an EMBL/GenBank/DDBJ whole genome shotgun (WGS) entry which is preliminary data.</text>
</comment>
<accession>A0ABR2HC67</accession>
<dbReference type="PROSITE" id="PS50297">
    <property type="entry name" value="ANK_REP_REGION"/>
    <property type="match status" value="1"/>
</dbReference>
<evidence type="ECO:0008006" key="6">
    <source>
        <dbReference type="Google" id="ProtNLM"/>
    </source>
</evidence>
<gene>
    <name evidence="4" type="ORF">M9Y10_025370</name>
</gene>
<name>A0ABR2HC67_9EUKA</name>
<dbReference type="Pfam" id="PF00023">
    <property type="entry name" value="Ank"/>
    <property type="match status" value="1"/>
</dbReference>
<dbReference type="SMART" id="SM00248">
    <property type="entry name" value="ANK"/>
    <property type="match status" value="10"/>
</dbReference>
<protein>
    <recommendedName>
        <fullName evidence="6">DUF3447 domain-containing protein</fullName>
    </recommendedName>
</protein>
<evidence type="ECO:0000256" key="3">
    <source>
        <dbReference type="PROSITE-ProRule" id="PRU00023"/>
    </source>
</evidence>
<dbReference type="SUPFAM" id="SSF48403">
    <property type="entry name" value="Ankyrin repeat"/>
    <property type="match status" value="1"/>
</dbReference>
<sequence length="829" mass="97990">MIIQEYLAHMKEVYRKLLYFIENNDNGDNDFQELIKIIKDYKIPENQYYFKSLLHLIINISNNHHRGPNFFDPIFQILRYFHSEITRYFSNTEIFMIFESNKRLLLFLLDEKLMTMDKAIAYKLKNKKYRNAKYPQYFFTELRAFIQSFKKGKPECLPEQENPRNPQKKQIIFPWVDEMTQKLPENYEEKRRIGENDEYICELIRNDSVTDFIKYINLTNFPLNGQIKMSIYETNPFFLKKKNLSLIKYATFYGSVQIFNFLKMSCVELDQSLWTCMIHSLNPLLFHAFEDNKDAFQSENENEEKKYFYLVKESIKCHHNSFCDYILNNCWPNPDAYVRKIQEKCLKYYNFEFVHEKQIDISFFNFYVFYDYISLVEYFLKKGKIDINESYVTKVLEIIYSTHSIQHELKKTLLYVATEKGYIEIVKLLLSSPNIDVNRYSKDFAIDLESNEECISATALHCAVNYGELEIAKLLLSHNKIDTNKLDMKLTYEDSPLMSAVKNNNLGMVKLLLESDKVDPFFESENSVLYAVNNENAEIVKELVSCKKINVNATEISHKWNLFKKKLMTEETALFLAILRNNLEIIDILLSCKRYNVNMPIKRYDSKRLLQELSILDLAIEKKNLEIIKRLISCERIDINFLSKTFDERQRDNQEEKTTESLECDRAPLTYAIERNNIRIVSLFLDSERCDVNALSVEIINKTITVPFKAEERLNEIESTPLTTAIKVGNAEIVRLLLLRNDIDVNFIVNIYHDKKILTVEPGTIRETYKNSHSEENSTPLHFAVKNGNVKMISYLLQHKNIDVEIRDDTGKKAIDYATNDKIKELFNH</sequence>
<dbReference type="EMBL" id="JAPFFF010000036">
    <property type="protein sequence ID" value="KAK8843173.1"/>
    <property type="molecule type" value="Genomic_DNA"/>
</dbReference>
<feature type="repeat" description="ANK" evidence="3">
    <location>
        <begin position="776"/>
        <end position="809"/>
    </location>
</feature>
<dbReference type="PANTHER" id="PTHR24198:SF165">
    <property type="entry name" value="ANKYRIN REPEAT-CONTAINING PROTEIN-RELATED"/>
    <property type="match status" value="1"/>
</dbReference>
<reference evidence="4 5" key="1">
    <citation type="submission" date="2024-04" db="EMBL/GenBank/DDBJ databases">
        <title>Tritrichomonas musculus Genome.</title>
        <authorList>
            <person name="Alves-Ferreira E."/>
            <person name="Grigg M."/>
            <person name="Lorenzi H."/>
            <person name="Galac M."/>
        </authorList>
    </citation>
    <scope>NUCLEOTIDE SEQUENCE [LARGE SCALE GENOMIC DNA]</scope>
    <source>
        <strain evidence="4 5">EAF2021</strain>
    </source>
</reference>
<evidence type="ECO:0000313" key="4">
    <source>
        <dbReference type="EMBL" id="KAK8843173.1"/>
    </source>
</evidence>
<keyword evidence="1" id="KW-0677">Repeat</keyword>
<proteinExistence type="predicted"/>
<keyword evidence="2 3" id="KW-0040">ANK repeat</keyword>
<evidence type="ECO:0000313" key="5">
    <source>
        <dbReference type="Proteomes" id="UP001470230"/>
    </source>
</evidence>
<dbReference type="InterPro" id="IPR036770">
    <property type="entry name" value="Ankyrin_rpt-contain_sf"/>
</dbReference>
<organism evidence="4 5">
    <name type="scientific">Tritrichomonas musculus</name>
    <dbReference type="NCBI Taxonomy" id="1915356"/>
    <lineage>
        <taxon>Eukaryota</taxon>
        <taxon>Metamonada</taxon>
        <taxon>Parabasalia</taxon>
        <taxon>Tritrichomonadida</taxon>
        <taxon>Tritrichomonadidae</taxon>
        <taxon>Tritrichomonas</taxon>
    </lineage>
</organism>
<dbReference type="Gene3D" id="1.25.40.20">
    <property type="entry name" value="Ankyrin repeat-containing domain"/>
    <property type="match status" value="3"/>
</dbReference>
<evidence type="ECO:0000256" key="1">
    <source>
        <dbReference type="ARBA" id="ARBA00022737"/>
    </source>
</evidence>
<dbReference type="PANTHER" id="PTHR24198">
    <property type="entry name" value="ANKYRIN REPEAT AND PROTEIN KINASE DOMAIN-CONTAINING PROTEIN"/>
    <property type="match status" value="1"/>
</dbReference>
<dbReference type="Proteomes" id="UP001470230">
    <property type="component" value="Unassembled WGS sequence"/>
</dbReference>
<evidence type="ECO:0000256" key="2">
    <source>
        <dbReference type="ARBA" id="ARBA00023043"/>
    </source>
</evidence>